<evidence type="ECO:0000313" key="3">
    <source>
        <dbReference type="Proteomes" id="UP000053872"/>
    </source>
</evidence>
<proteinExistence type="predicted"/>
<organism evidence="2 3">
    <name type="scientific">Columba livia</name>
    <name type="common">Rock dove</name>
    <dbReference type="NCBI Taxonomy" id="8932"/>
    <lineage>
        <taxon>Eukaryota</taxon>
        <taxon>Metazoa</taxon>
        <taxon>Chordata</taxon>
        <taxon>Craniata</taxon>
        <taxon>Vertebrata</taxon>
        <taxon>Euteleostomi</taxon>
        <taxon>Archelosauria</taxon>
        <taxon>Archosauria</taxon>
        <taxon>Dinosauria</taxon>
        <taxon>Saurischia</taxon>
        <taxon>Theropoda</taxon>
        <taxon>Coelurosauria</taxon>
        <taxon>Aves</taxon>
        <taxon>Neognathae</taxon>
        <taxon>Neoaves</taxon>
        <taxon>Columbimorphae</taxon>
        <taxon>Columbiformes</taxon>
        <taxon>Columbidae</taxon>
        <taxon>Columba</taxon>
    </lineage>
</organism>
<gene>
    <name evidence="2" type="primary">RGCC</name>
    <name evidence="2" type="ORF">A306_00013757</name>
</gene>
<accession>A0A2I0LM60</accession>
<name>A0A2I0LM60_COLLI</name>
<feature type="region of interest" description="Disordered" evidence="1">
    <location>
        <begin position="23"/>
        <end position="42"/>
    </location>
</feature>
<keyword evidence="3" id="KW-1185">Reference proteome</keyword>
<reference evidence="2 3" key="1">
    <citation type="journal article" date="2013" name="Science">
        <title>Genomic diversity and evolution of the head crest in the rock pigeon.</title>
        <authorList>
            <person name="Shapiro M.D."/>
            <person name="Kronenberg Z."/>
            <person name="Li C."/>
            <person name="Domyan E.T."/>
            <person name="Pan H."/>
            <person name="Campbell M."/>
            <person name="Tan H."/>
            <person name="Huff C.D."/>
            <person name="Hu H."/>
            <person name="Vickrey A.I."/>
            <person name="Nielsen S.C."/>
            <person name="Stringham S.A."/>
            <person name="Hu H."/>
            <person name="Willerslev E."/>
            <person name="Gilbert M.T."/>
            <person name="Yandell M."/>
            <person name="Zhang G."/>
            <person name="Wang J."/>
        </authorList>
    </citation>
    <scope>NUCLEOTIDE SEQUENCE [LARGE SCALE GENOMIC DNA]</scope>
    <source>
        <tissue evidence="2">Blood</tissue>
    </source>
</reference>
<evidence type="ECO:0000256" key="1">
    <source>
        <dbReference type="SAM" id="MobiDB-lite"/>
    </source>
</evidence>
<dbReference type="Proteomes" id="UP000053872">
    <property type="component" value="Unassembled WGS sequence"/>
</dbReference>
<evidence type="ECO:0000313" key="2">
    <source>
        <dbReference type="EMBL" id="PKK18520.1"/>
    </source>
</evidence>
<sequence length="111" mass="11699">MPRAARAGDSRPVRVTAVPCRSVPRKGRDWSSSSGPAAGLHWGPGPALVSVPSRLCQHEMGRALALGTGLCTARGIGSSCDCVGWGGPVPLLQPGEKPWVIFRQDRFAVQQ</sequence>
<protein>
    <submittedName>
        <fullName evidence="2">Regulator of cell cycle</fullName>
    </submittedName>
</protein>
<dbReference type="EMBL" id="AKCR02000199">
    <property type="protein sequence ID" value="PKK18520.1"/>
    <property type="molecule type" value="Genomic_DNA"/>
</dbReference>
<dbReference type="AlphaFoldDB" id="A0A2I0LM60"/>
<dbReference type="InParanoid" id="A0A2I0LM60"/>
<comment type="caution">
    <text evidence="2">The sequence shown here is derived from an EMBL/GenBank/DDBJ whole genome shotgun (WGS) entry which is preliminary data.</text>
</comment>